<dbReference type="AlphaFoldDB" id="A0AAU7QHI8"/>
<keyword evidence="2" id="KW-0812">Transmembrane</keyword>
<dbReference type="RefSeq" id="WP_350015677.1">
    <property type="nucleotide sequence ID" value="NZ_CP157948.1"/>
</dbReference>
<feature type="transmembrane region" description="Helical" evidence="2">
    <location>
        <begin position="104"/>
        <end position="133"/>
    </location>
</feature>
<proteinExistence type="predicted"/>
<evidence type="ECO:0000256" key="1">
    <source>
        <dbReference type="SAM" id="MobiDB-lite"/>
    </source>
</evidence>
<keyword evidence="2" id="KW-1133">Transmembrane helix</keyword>
<dbReference type="EMBL" id="CP157948">
    <property type="protein sequence ID" value="XBS88990.1"/>
    <property type="molecule type" value="Genomic_DNA"/>
</dbReference>
<evidence type="ECO:0000256" key="2">
    <source>
        <dbReference type="SAM" id="Phobius"/>
    </source>
</evidence>
<feature type="compositionally biased region" description="Low complexity" evidence="1">
    <location>
        <begin position="172"/>
        <end position="191"/>
    </location>
</feature>
<evidence type="ECO:0008006" key="4">
    <source>
        <dbReference type="Google" id="ProtNLM"/>
    </source>
</evidence>
<feature type="region of interest" description="Disordered" evidence="1">
    <location>
        <begin position="169"/>
        <end position="198"/>
    </location>
</feature>
<organism evidence="3">
    <name type="scientific">Rhodanobacter sp. IGA1.0</name>
    <dbReference type="NCBI Taxonomy" id="3158582"/>
    <lineage>
        <taxon>Bacteria</taxon>
        <taxon>Pseudomonadati</taxon>
        <taxon>Pseudomonadota</taxon>
        <taxon>Gammaproteobacteria</taxon>
        <taxon>Lysobacterales</taxon>
        <taxon>Rhodanobacteraceae</taxon>
        <taxon>Rhodanobacter</taxon>
    </lineage>
</organism>
<keyword evidence="2" id="KW-0472">Membrane</keyword>
<protein>
    <recommendedName>
        <fullName evidence="4">Transmembrane protein</fullName>
    </recommendedName>
</protein>
<feature type="transmembrane region" description="Helical" evidence="2">
    <location>
        <begin position="269"/>
        <end position="290"/>
    </location>
</feature>
<name>A0AAU7QHI8_9GAMM</name>
<gene>
    <name evidence="3" type="ORF">ABNK63_11330</name>
</gene>
<sequence>MAQVEIESTVVEAAQPSLRWGAIVAGWLVAVGIAFLLYVGGLAMGFTAFDPDDVEATAKGIGMGTAAWLILTWVVSLLIGGMFASWFDGRDDETTGVMHGITVWGLSIAASGLLLALGMGGAIGGGASLAATAGMHRHGMSRSVGFLHDAQRMGSDASVLLQARLSQKIRTADSPASPAATTDMQTGATPMPAAPPAPKLDPRVAGAATAALLANHPDTARALLAANTDLPQADIDAAVQSLSPEVSAAQARLKAAADRATHYAAMAMWVLLLSIVLSLLAAALGGWLGASHVHRVYHLRRYARRVPQR</sequence>
<evidence type="ECO:0000313" key="3">
    <source>
        <dbReference type="EMBL" id="XBS88990.1"/>
    </source>
</evidence>
<reference evidence="3" key="1">
    <citation type="submission" date="2024-06" db="EMBL/GenBank/DDBJ databases">
        <authorList>
            <person name="Sun Y."/>
        </authorList>
    </citation>
    <scope>NUCLEOTIDE SEQUENCE</scope>
    <source>
        <strain evidence="3">IGA1.0</strain>
    </source>
</reference>
<feature type="transmembrane region" description="Helical" evidence="2">
    <location>
        <begin position="61"/>
        <end position="84"/>
    </location>
</feature>
<feature type="transmembrane region" description="Helical" evidence="2">
    <location>
        <begin position="20"/>
        <end position="49"/>
    </location>
</feature>
<accession>A0AAU7QHI8</accession>